<evidence type="ECO:0000313" key="2">
    <source>
        <dbReference type="Proteomes" id="UP000826014"/>
    </source>
</evidence>
<gene>
    <name evidence="1" type="ORF">RHABOEDO_001592</name>
</gene>
<dbReference type="CDD" id="cd02440">
    <property type="entry name" value="AdoMet_MTases"/>
    <property type="match status" value="1"/>
</dbReference>
<dbReference type="EC" id="2.1.1.-" evidence="1"/>
<dbReference type="InterPro" id="IPR029063">
    <property type="entry name" value="SAM-dependent_MTases_sf"/>
</dbReference>
<dbReference type="RefSeq" id="WP_215216480.1">
    <property type="nucleotide sequence ID" value="NZ_CP075587.1"/>
</dbReference>
<dbReference type="GO" id="GO:0032259">
    <property type="term" value="P:methylation"/>
    <property type="evidence" value="ECO:0007669"/>
    <property type="project" value="UniProtKB-KW"/>
</dbReference>
<keyword evidence="1" id="KW-0489">Methyltransferase</keyword>
<organism evidence="1 2">
    <name type="scientific">Candidatus Rhabdochlamydia oedothoracis</name>
    <dbReference type="NCBI Taxonomy" id="2720720"/>
    <lineage>
        <taxon>Bacteria</taxon>
        <taxon>Pseudomonadati</taxon>
        <taxon>Chlamydiota</taxon>
        <taxon>Chlamydiia</taxon>
        <taxon>Parachlamydiales</taxon>
        <taxon>Candidatus Rhabdochlamydiaceae</taxon>
        <taxon>Candidatus Rhabdochlamydia</taxon>
    </lineage>
</organism>
<sequence length="304" mass="35741">MIFCKMRYDHDENGKEILLKEDTFQVMMEWEKPYMQTCIDELQPFGDVLEIGFGLGYSATHIQSYKPKSHTIIEYHPLIAQKARDFAKKYPHVTIIEDTWQNALKDLGVFDCIFFDDYPLESQQYLENIEKESQESSHIVKQAELLIKEINQQFPNLSTQKYSDQDLDDFVKTVASEPEDQLVIFLQQLYNNKQITKQQFERLTKNHNIHLNEPSEKQPFSFQGPSDRLFSFLQPCLSSHMRNGSRFSCFLSDPNSKLIDPRFSEIIAHPYLDYQEKQISIKVPDNCKYYKGDKALVIVIIKRL</sequence>
<keyword evidence="1" id="KW-0808">Transferase</keyword>
<dbReference type="EMBL" id="CP075587">
    <property type="protein sequence ID" value="QYF49285.1"/>
    <property type="molecule type" value="Genomic_DNA"/>
</dbReference>
<dbReference type="PANTHER" id="PTHR32379:SF1">
    <property type="entry name" value="GUANIDINOACETATE N-METHYLTRANSFERASE"/>
    <property type="match status" value="1"/>
</dbReference>
<dbReference type="SUPFAM" id="SSF53335">
    <property type="entry name" value="S-adenosyl-L-methionine-dependent methyltransferases"/>
    <property type="match status" value="1"/>
</dbReference>
<keyword evidence="2" id="KW-1185">Reference proteome</keyword>
<dbReference type="InterPro" id="IPR051038">
    <property type="entry name" value="RMT2/GAMT_Mtase"/>
</dbReference>
<evidence type="ECO:0000313" key="1">
    <source>
        <dbReference type="EMBL" id="QYF49285.1"/>
    </source>
</evidence>
<dbReference type="Gene3D" id="3.40.50.150">
    <property type="entry name" value="Vaccinia Virus protein VP39"/>
    <property type="match status" value="1"/>
</dbReference>
<protein>
    <submittedName>
        <fullName evidence="1">tRNA 5-hydroxyuridine methyltransferase</fullName>
        <ecNumber evidence="1">2.1.1.-</ecNumber>
    </submittedName>
</protein>
<proteinExistence type="predicted"/>
<accession>A0ABX8V8C3</accession>
<dbReference type="GO" id="GO:0008168">
    <property type="term" value="F:methyltransferase activity"/>
    <property type="evidence" value="ECO:0007669"/>
    <property type="project" value="UniProtKB-KW"/>
</dbReference>
<reference evidence="1 2" key="1">
    <citation type="journal article" date="2022" name="bioRxiv">
        <title>Ecology and evolution of chlamydial symbionts of arthropods.</title>
        <authorList>
            <person name="Halter T."/>
            <person name="Koestlbacher S."/>
            <person name="Collingro A."/>
            <person name="Sixt B.S."/>
            <person name="Toenshoff E.R."/>
            <person name="Hendrickx F."/>
            <person name="Kostanjsek R."/>
            <person name="Horn M."/>
        </authorList>
    </citation>
    <scope>NUCLEOTIDE SEQUENCE [LARGE SCALE GENOMIC DNA]</scope>
    <source>
        <strain evidence="1">W744xW776</strain>
    </source>
</reference>
<dbReference type="PANTHER" id="PTHR32379">
    <property type="entry name" value="GUANIDINOACETATE N-METHYLTRANSFERASE"/>
    <property type="match status" value="1"/>
</dbReference>
<dbReference type="Proteomes" id="UP000826014">
    <property type="component" value="Chromosome"/>
</dbReference>
<name>A0ABX8V8C3_9BACT</name>